<keyword evidence="10" id="KW-0418">Kinase</keyword>
<feature type="domain" description="PAC" evidence="18">
    <location>
        <begin position="91"/>
        <end position="141"/>
    </location>
</feature>
<feature type="domain" description="Histidine kinase" evidence="16">
    <location>
        <begin position="293"/>
        <end position="479"/>
    </location>
</feature>
<organism evidence="19 20">
    <name type="scientific">Flaviaesturariibacter amylovorans</name>
    <dbReference type="NCBI Taxonomy" id="1084520"/>
    <lineage>
        <taxon>Bacteria</taxon>
        <taxon>Pseudomonadati</taxon>
        <taxon>Bacteroidota</taxon>
        <taxon>Chitinophagia</taxon>
        <taxon>Chitinophagales</taxon>
        <taxon>Chitinophagaceae</taxon>
        <taxon>Flaviaestuariibacter</taxon>
    </lineage>
</organism>
<keyword evidence="9" id="KW-0479">Metal-binding</keyword>
<dbReference type="PANTHER" id="PTHR24421">
    <property type="entry name" value="NITRATE/NITRITE SENSOR PROTEIN NARX-RELATED"/>
    <property type="match status" value="1"/>
</dbReference>
<evidence type="ECO:0000256" key="2">
    <source>
        <dbReference type="ARBA" id="ARBA00001966"/>
    </source>
</evidence>
<comment type="catalytic activity">
    <reaction evidence="1">
        <text>ATP + protein L-histidine = ADP + protein N-phospho-L-histidine.</text>
        <dbReference type="EC" id="2.7.13.3"/>
    </reaction>
</comment>
<gene>
    <name evidence="19" type="ORF">GCM10023184_46690</name>
</gene>
<dbReference type="InterPro" id="IPR050482">
    <property type="entry name" value="Sensor_HK_TwoCompSys"/>
</dbReference>
<feature type="domain" description="PAC" evidence="18">
    <location>
        <begin position="215"/>
        <end position="266"/>
    </location>
</feature>
<dbReference type="SMART" id="SM00086">
    <property type="entry name" value="PAC"/>
    <property type="match status" value="2"/>
</dbReference>
<feature type="domain" description="PAS" evidence="17">
    <location>
        <begin position="13"/>
        <end position="84"/>
    </location>
</feature>
<dbReference type="InterPro" id="IPR004358">
    <property type="entry name" value="Sig_transdc_His_kin-like_C"/>
</dbReference>
<dbReference type="InterPro" id="IPR036890">
    <property type="entry name" value="HATPase_C_sf"/>
</dbReference>
<evidence type="ECO:0000259" key="17">
    <source>
        <dbReference type="PROSITE" id="PS50112"/>
    </source>
</evidence>
<evidence type="ECO:0000256" key="1">
    <source>
        <dbReference type="ARBA" id="ARBA00000085"/>
    </source>
</evidence>
<dbReference type="InterPro" id="IPR013655">
    <property type="entry name" value="PAS_fold_3"/>
</dbReference>
<dbReference type="Gene3D" id="3.30.565.10">
    <property type="entry name" value="Histidine kinase-like ATPase, C-terminal domain"/>
    <property type="match status" value="1"/>
</dbReference>
<dbReference type="InterPro" id="IPR011712">
    <property type="entry name" value="Sig_transdc_His_kin_sub3_dim/P"/>
</dbReference>
<keyword evidence="11" id="KW-0408">Iron</keyword>
<evidence type="ECO:0000256" key="15">
    <source>
        <dbReference type="ARBA" id="ARBA00030800"/>
    </source>
</evidence>
<dbReference type="InterPro" id="IPR005467">
    <property type="entry name" value="His_kinase_dom"/>
</dbReference>
<protein>
    <recommendedName>
        <fullName evidence="5">Oxygen sensor histidine kinase NreB</fullName>
        <ecNumber evidence="4">2.7.13.3</ecNumber>
    </recommendedName>
    <alternativeName>
        <fullName evidence="15">Nitrogen regulation protein B</fullName>
    </alternativeName>
</protein>
<name>A0ABP8HV15_9BACT</name>
<dbReference type="Pfam" id="PF08447">
    <property type="entry name" value="PAS_3"/>
    <property type="match status" value="1"/>
</dbReference>
<keyword evidence="20" id="KW-1185">Reference proteome</keyword>
<keyword evidence="13" id="KW-0411">Iron-sulfur</keyword>
<evidence type="ECO:0000313" key="19">
    <source>
        <dbReference type="EMBL" id="GAA4344952.1"/>
    </source>
</evidence>
<evidence type="ECO:0000259" key="16">
    <source>
        <dbReference type="PROSITE" id="PS50109"/>
    </source>
</evidence>
<dbReference type="SUPFAM" id="SSF55874">
    <property type="entry name" value="ATPase domain of HSP90 chaperone/DNA topoisomerase II/histidine kinase"/>
    <property type="match status" value="1"/>
</dbReference>
<sequence>MPPPPVPDFYGDLSEKTRLIIEAALDAIIGIDTSGRIILWNPQAELLFGWKRPEILGAPLTTTLIPERFRARHQQGFDRYLQTGDGSTLNQRMEITTIDRQGREFPVELIITPIREDGQSFFCAFIRDLTERKEAERRLREGEQKFTSLVQNSSDMIAILDDSGNYLYASPSVTAILGYTTEHFRQRDFSGFIHPDDLGRVQRAFGQLLAHERATIAPYRFRAADGSWRWIESYGSNLLQDDAIRGLVINSHDVTDRVLLEVELEQKTRSLQREMTAAVIQAQESERAQLGQELHDNVSQVLTTVKLYMEMLRDGIGSPAGLADRAMGHLQDSIDEIRNISKRLSAPTLGSISLTDSLRELVESINLTGRIAVRHCIEGINDAEISRDMHLALYRIVQEALNNSIKYADADSAAILLSRRQEHLNLQIYDNGRGFDINTRHTGIGITNMRSRAEHLNGTFRIESTPGKGTMIKVSIPLR</sequence>
<dbReference type="InterPro" id="IPR035965">
    <property type="entry name" value="PAS-like_dom_sf"/>
</dbReference>
<dbReference type="Gene3D" id="1.20.5.1930">
    <property type="match status" value="1"/>
</dbReference>
<evidence type="ECO:0000256" key="4">
    <source>
        <dbReference type="ARBA" id="ARBA00012438"/>
    </source>
</evidence>
<evidence type="ECO:0000256" key="7">
    <source>
        <dbReference type="ARBA" id="ARBA00022490"/>
    </source>
</evidence>
<dbReference type="Proteomes" id="UP001501725">
    <property type="component" value="Unassembled WGS sequence"/>
</dbReference>
<dbReference type="PROSITE" id="PS50113">
    <property type="entry name" value="PAC"/>
    <property type="match status" value="2"/>
</dbReference>
<accession>A0ABP8HV15</accession>
<evidence type="ECO:0000256" key="13">
    <source>
        <dbReference type="ARBA" id="ARBA00023014"/>
    </source>
</evidence>
<proteinExistence type="predicted"/>
<evidence type="ECO:0000256" key="14">
    <source>
        <dbReference type="ARBA" id="ARBA00024827"/>
    </source>
</evidence>
<dbReference type="InterPro" id="IPR013767">
    <property type="entry name" value="PAS_fold"/>
</dbReference>
<evidence type="ECO:0000256" key="8">
    <source>
        <dbReference type="ARBA" id="ARBA00022679"/>
    </source>
</evidence>
<evidence type="ECO:0000313" key="20">
    <source>
        <dbReference type="Proteomes" id="UP001501725"/>
    </source>
</evidence>
<keyword evidence="7" id="KW-0963">Cytoplasm</keyword>
<keyword evidence="12" id="KW-0902">Two-component regulatory system</keyword>
<comment type="cofactor">
    <cofactor evidence="2">
        <name>[4Fe-4S] cluster</name>
        <dbReference type="ChEBI" id="CHEBI:49883"/>
    </cofactor>
</comment>
<dbReference type="InterPro" id="IPR000014">
    <property type="entry name" value="PAS"/>
</dbReference>
<dbReference type="InterPro" id="IPR000700">
    <property type="entry name" value="PAS-assoc_C"/>
</dbReference>
<dbReference type="CDD" id="cd00130">
    <property type="entry name" value="PAS"/>
    <property type="match status" value="2"/>
</dbReference>
<dbReference type="PROSITE" id="PS50109">
    <property type="entry name" value="HIS_KIN"/>
    <property type="match status" value="1"/>
</dbReference>
<evidence type="ECO:0000256" key="6">
    <source>
        <dbReference type="ARBA" id="ARBA00022485"/>
    </source>
</evidence>
<comment type="caution">
    <text evidence="19">The sequence shown here is derived from an EMBL/GenBank/DDBJ whole genome shotgun (WGS) entry which is preliminary data.</text>
</comment>
<evidence type="ECO:0000259" key="18">
    <source>
        <dbReference type="PROSITE" id="PS50113"/>
    </source>
</evidence>
<dbReference type="Pfam" id="PF02518">
    <property type="entry name" value="HATPase_c"/>
    <property type="match status" value="1"/>
</dbReference>
<dbReference type="InterPro" id="IPR001610">
    <property type="entry name" value="PAC"/>
</dbReference>
<comment type="function">
    <text evidence="14">Member of the two-component regulatory system NreB/NreC involved in the control of dissimilatory nitrate/nitrite reduction in response to oxygen. NreB functions as a direct oxygen sensor histidine kinase which is autophosphorylated, in the absence of oxygen, probably at the conserved histidine residue, and transfers its phosphate group probably to a conserved aspartate residue of NreC. NreB/NreC activates the expression of the nitrate (narGHJI) and nitrite (nir) reductase operons, as well as the putative nitrate transporter gene narT.</text>
</comment>
<dbReference type="Pfam" id="PF00989">
    <property type="entry name" value="PAS"/>
    <property type="match status" value="1"/>
</dbReference>
<dbReference type="PROSITE" id="PS50112">
    <property type="entry name" value="PAS"/>
    <property type="match status" value="2"/>
</dbReference>
<evidence type="ECO:0000256" key="11">
    <source>
        <dbReference type="ARBA" id="ARBA00023004"/>
    </source>
</evidence>
<reference evidence="20" key="1">
    <citation type="journal article" date="2019" name="Int. J. Syst. Evol. Microbiol.">
        <title>The Global Catalogue of Microorganisms (GCM) 10K type strain sequencing project: providing services to taxonomists for standard genome sequencing and annotation.</title>
        <authorList>
            <consortium name="The Broad Institute Genomics Platform"/>
            <consortium name="The Broad Institute Genome Sequencing Center for Infectious Disease"/>
            <person name="Wu L."/>
            <person name="Ma J."/>
        </authorList>
    </citation>
    <scope>NUCLEOTIDE SEQUENCE [LARGE SCALE GENOMIC DNA]</scope>
    <source>
        <strain evidence="20">JCM 17919</strain>
    </source>
</reference>
<comment type="subcellular location">
    <subcellularLocation>
        <location evidence="3">Cytoplasm</location>
    </subcellularLocation>
</comment>
<evidence type="ECO:0000256" key="9">
    <source>
        <dbReference type="ARBA" id="ARBA00022723"/>
    </source>
</evidence>
<dbReference type="CDD" id="cd16917">
    <property type="entry name" value="HATPase_UhpB-NarQ-NarX-like"/>
    <property type="match status" value="1"/>
</dbReference>
<dbReference type="PRINTS" id="PR00344">
    <property type="entry name" value="BCTRLSENSOR"/>
</dbReference>
<evidence type="ECO:0000256" key="12">
    <source>
        <dbReference type="ARBA" id="ARBA00023012"/>
    </source>
</evidence>
<keyword evidence="8" id="KW-0808">Transferase</keyword>
<dbReference type="Gene3D" id="3.30.450.20">
    <property type="entry name" value="PAS domain"/>
    <property type="match status" value="2"/>
</dbReference>
<dbReference type="EMBL" id="BAABGY010000020">
    <property type="protein sequence ID" value="GAA4344952.1"/>
    <property type="molecule type" value="Genomic_DNA"/>
</dbReference>
<feature type="domain" description="PAS" evidence="17">
    <location>
        <begin position="142"/>
        <end position="212"/>
    </location>
</feature>
<dbReference type="EC" id="2.7.13.3" evidence="4"/>
<evidence type="ECO:0000256" key="5">
    <source>
        <dbReference type="ARBA" id="ARBA00017322"/>
    </source>
</evidence>
<dbReference type="SMART" id="SM00091">
    <property type="entry name" value="PAS"/>
    <property type="match status" value="2"/>
</dbReference>
<dbReference type="SUPFAM" id="SSF55785">
    <property type="entry name" value="PYP-like sensor domain (PAS domain)"/>
    <property type="match status" value="2"/>
</dbReference>
<dbReference type="Pfam" id="PF07730">
    <property type="entry name" value="HisKA_3"/>
    <property type="match status" value="1"/>
</dbReference>
<dbReference type="InterPro" id="IPR003594">
    <property type="entry name" value="HATPase_dom"/>
</dbReference>
<evidence type="ECO:0000256" key="3">
    <source>
        <dbReference type="ARBA" id="ARBA00004496"/>
    </source>
</evidence>
<dbReference type="NCBIfam" id="TIGR00229">
    <property type="entry name" value="sensory_box"/>
    <property type="match status" value="2"/>
</dbReference>
<keyword evidence="6" id="KW-0004">4Fe-4S</keyword>
<evidence type="ECO:0000256" key="10">
    <source>
        <dbReference type="ARBA" id="ARBA00022777"/>
    </source>
</evidence>
<dbReference type="SMART" id="SM00387">
    <property type="entry name" value="HATPase_c"/>
    <property type="match status" value="1"/>
</dbReference>